<keyword evidence="3" id="KW-1185">Reference proteome</keyword>
<dbReference type="SUPFAM" id="SSF53448">
    <property type="entry name" value="Nucleotide-diphospho-sugar transferases"/>
    <property type="match status" value="1"/>
</dbReference>
<comment type="caution">
    <text evidence="2">The sequence shown here is derived from an EMBL/GenBank/DDBJ whole genome shotgun (WGS) entry which is preliminary data.</text>
</comment>
<dbReference type="EMBL" id="BAABZQ010000001">
    <property type="protein sequence ID" value="GAA6497781.1"/>
    <property type="molecule type" value="Genomic_DNA"/>
</dbReference>
<dbReference type="InterPro" id="IPR001173">
    <property type="entry name" value="Glyco_trans_2-like"/>
</dbReference>
<sequence>MEMLQNKKVSIIIPTYRRPDTLCRTIDSIINSTYKNVEIIVVDDNNPGDEGRKLTEKVMEPLVEKYSCIHYIKHPQNRNGSAARNTGIKNSTGEYIMFLDDDDEFLPEKIECQVRFMEEHDDSWGACYTRYIDKSGDKQVSICCETKSGKLLEYELARNLFIHAGSNLMVRRAVVIEIGGFDESFRRNQDVEFLVRILKKYKLGYTDCLGLIVYVHKKNYGVDYFDLTNQYIEKFKHVIDGEPNEVRNAIYKMIAMQQIRHAFEKRKFSMAKKLRKKYNVSLFELMRYFIHLGYRVITKKSYGYDMKKIHGV</sequence>
<dbReference type="CDD" id="cd00761">
    <property type="entry name" value="Glyco_tranf_GTA_type"/>
    <property type="match status" value="1"/>
</dbReference>
<dbReference type="InterPro" id="IPR029044">
    <property type="entry name" value="Nucleotide-diphossugar_trans"/>
</dbReference>
<dbReference type="PANTHER" id="PTHR22916">
    <property type="entry name" value="GLYCOSYLTRANSFERASE"/>
    <property type="match status" value="1"/>
</dbReference>
<reference evidence="2 3" key="1">
    <citation type="submission" date="2024-04" db="EMBL/GenBank/DDBJ databases">
        <title>Defined microbial consortia suppress multidrug-resistant proinflammatory Enterobacteriaceae via ecological control.</title>
        <authorList>
            <person name="Furuichi M."/>
            <person name="Kawaguchi T."/>
            <person name="Pust M."/>
            <person name="Yasuma K."/>
            <person name="Plichta D."/>
            <person name="Hasegawa N."/>
            <person name="Ohya T."/>
            <person name="Bhattarai S."/>
            <person name="Sasajima S."/>
            <person name="Aoto Y."/>
            <person name="Tuganbaev T."/>
            <person name="Yaginuma M."/>
            <person name="Ueda M."/>
            <person name="Okahashi N."/>
            <person name="Amafuji K."/>
            <person name="Kiridooshi Y."/>
            <person name="Sugita K."/>
            <person name="Strazar M."/>
            <person name="Skelly A."/>
            <person name="Suda W."/>
            <person name="Hattori M."/>
            <person name="Nakamoto N."/>
            <person name="Caballero S."/>
            <person name="Norman J."/>
            <person name="Olle B."/>
            <person name="Tanoue T."/>
            <person name="Arita M."/>
            <person name="Bucci V."/>
            <person name="Atarashi K."/>
            <person name="Xavier R."/>
            <person name="Honda K."/>
        </authorList>
    </citation>
    <scope>NUCLEOTIDE SEQUENCE [LARGE SCALE GENOMIC DNA]</scope>
    <source>
        <strain evidence="3">k34-0107-D12</strain>
    </source>
</reference>
<evidence type="ECO:0000313" key="3">
    <source>
        <dbReference type="Proteomes" id="UP001600941"/>
    </source>
</evidence>
<dbReference type="Proteomes" id="UP001600941">
    <property type="component" value="Unassembled WGS sequence"/>
</dbReference>
<dbReference type="Pfam" id="PF00535">
    <property type="entry name" value="Glycos_transf_2"/>
    <property type="match status" value="1"/>
</dbReference>
<evidence type="ECO:0000259" key="1">
    <source>
        <dbReference type="Pfam" id="PF00535"/>
    </source>
</evidence>
<evidence type="ECO:0000313" key="2">
    <source>
        <dbReference type="EMBL" id="GAA6497781.1"/>
    </source>
</evidence>
<organism evidence="2 3">
    <name type="scientific">Blautia parvula</name>
    <dbReference type="NCBI Taxonomy" id="2877527"/>
    <lineage>
        <taxon>Bacteria</taxon>
        <taxon>Bacillati</taxon>
        <taxon>Bacillota</taxon>
        <taxon>Clostridia</taxon>
        <taxon>Lachnospirales</taxon>
        <taxon>Lachnospiraceae</taxon>
        <taxon>Blautia</taxon>
    </lineage>
</organism>
<name>A0ABQ0BML4_9FIRM</name>
<gene>
    <name evidence="2" type="ORF">K340107D12_05970</name>
</gene>
<dbReference type="RefSeq" id="WP_256129532.1">
    <property type="nucleotide sequence ID" value="NZ_BAABZQ010000001.1"/>
</dbReference>
<proteinExistence type="predicted"/>
<dbReference type="PANTHER" id="PTHR22916:SF3">
    <property type="entry name" value="UDP-GLCNAC:BETAGAL BETA-1,3-N-ACETYLGLUCOSAMINYLTRANSFERASE-LIKE PROTEIN 1"/>
    <property type="match status" value="1"/>
</dbReference>
<dbReference type="Gene3D" id="3.90.550.10">
    <property type="entry name" value="Spore Coat Polysaccharide Biosynthesis Protein SpsA, Chain A"/>
    <property type="match status" value="1"/>
</dbReference>
<accession>A0ABQ0BML4</accession>
<feature type="domain" description="Glycosyltransferase 2-like" evidence="1">
    <location>
        <begin position="10"/>
        <end position="178"/>
    </location>
</feature>
<protein>
    <recommendedName>
        <fullName evidence="1">Glycosyltransferase 2-like domain-containing protein</fullName>
    </recommendedName>
</protein>